<dbReference type="InterPro" id="IPR004089">
    <property type="entry name" value="MCPsignal_dom"/>
</dbReference>
<dbReference type="GO" id="GO:0016020">
    <property type="term" value="C:membrane"/>
    <property type="evidence" value="ECO:0007669"/>
    <property type="project" value="InterPro"/>
</dbReference>
<dbReference type="Gene3D" id="6.10.340.10">
    <property type="match status" value="1"/>
</dbReference>
<dbReference type="SMART" id="SM00304">
    <property type="entry name" value="HAMP"/>
    <property type="match status" value="2"/>
</dbReference>
<dbReference type="EMBL" id="DF820469">
    <property type="protein sequence ID" value="GAK59122.1"/>
    <property type="molecule type" value="Genomic_DNA"/>
</dbReference>
<dbReference type="SMART" id="SM00283">
    <property type="entry name" value="MA"/>
    <property type="match status" value="1"/>
</dbReference>
<proteinExistence type="inferred from homology"/>
<dbReference type="AlphaFoldDB" id="A0A081C3G7"/>
<name>A0A081C3G7_VECG1</name>
<dbReference type="eggNOG" id="COG0840">
    <property type="taxonomic scope" value="Bacteria"/>
</dbReference>
<feature type="transmembrane region" description="Helical" evidence="4">
    <location>
        <begin position="14"/>
        <end position="36"/>
    </location>
</feature>
<dbReference type="GO" id="GO:0007165">
    <property type="term" value="P:signal transduction"/>
    <property type="evidence" value="ECO:0007669"/>
    <property type="project" value="UniProtKB-KW"/>
</dbReference>
<keyword evidence="8" id="KW-1185">Reference proteome</keyword>
<dbReference type="Gene3D" id="1.10.287.950">
    <property type="entry name" value="Methyl-accepting chemotaxis protein"/>
    <property type="match status" value="3"/>
</dbReference>
<evidence type="ECO:0000256" key="1">
    <source>
        <dbReference type="ARBA" id="ARBA00023224"/>
    </source>
</evidence>
<evidence type="ECO:0000256" key="4">
    <source>
        <dbReference type="SAM" id="Phobius"/>
    </source>
</evidence>
<dbReference type="Pfam" id="PF00672">
    <property type="entry name" value="HAMP"/>
    <property type="match status" value="1"/>
</dbReference>
<dbReference type="InterPro" id="IPR003660">
    <property type="entry name" value="HAMP_dom"/>
</dbReference>
<keyword evidence="1 3" id="KW-0807">Transducer</keyword>
<evidence type="ECO:0000313" key="7">
    <source>
        <dbReference type="EMBL" id="GAK59122.1"/>
    </source>
</evidence>
<evidence type="ECO:0000256" key="3">
    <source>
        <dbReference type="PROSITE-ProRule" id="PRU00284"/>
    </source>
</evidence>
<evidence type="ECO:0000256" key="2">
    <source>
        <dbReference type="ARBA" id="ARBA00029447"/>
    </source>
</evidence>
<dbReference type="GO" id="GO:0006935">
    <property type="term" value="P:chemotaxis"/>
    <property type="evidence" value="ECO:0007669"/>
    <property type="project" value="InterPro"/>
</dbReference>
<dbReference type="PROSITE" id="PS50885">
    <property type="entry name" value="HAMP"/>
    <property type="match status" value="1"/>
</dbReference>
<dbReference type="InterPro" id="IPR004090">
    <property type="entry name" value="Chemotax_Me-accpt_rcpt"/>
</dbReference>
<accession>A0A081C3G7</accession>
<evidence type="ECO:0000259" key="6">
    <source>
        <dbReference type="PROSITE" id="PS50885"/>
    </source>
</evidence>
<evidence type="ECO:0000259" key="5">
    <source>
        <dbReference type="PROSITE" id="PS50111"/>
    </source>
</evidence>
<dbReference type="STRING" id="1499967.U27_06098"/>
<feature type="domain" description="HAMP" evidence="6">
    <location>
        <begin position="177"/>
        <end position="235"/>
    </location>
</feature>
<gene>
    <name evidence="7" type="ORF">U27_06098</name>
</gene>
<evidence type="ECO:0000313" key="8">
    <source>
        <dbReference type="Proteomes" id="UP000030661"/>
    </source>
</evidence>
<feature type="transmembrane region" description="Helical" evidence="4">
    <location>
        <begin position="149"/>
        <end position="174"/>
    </location>
</feature>
<dbReference type="Pfam" id="PF00015">
    <property type="entry name" value="MCPsignal"/>
    <property type="match status" value="1"/>
</dbReference>
<feature type="domain" description="Methyl-accepting transducer" evidence="5">
    <location>
        <begin position="374"/>
        <end position="610"/>
    </location>
</feature>
<dbReference type="PROSITE" id="PS50111">
    <property type="entry name" value="CHEMOTAXIS_TRANSDUC_2"/>
    <property type="match status" value="1"/>
</dbReference>
<keyword evidence="4" id="KW-1133">Transmembrane helix</keyword>
<protein>
    <submittedName>
        <fullName evidence="7">Methyl-accepting chemotaxis protein</fullName>
    </submittedName>
</protein>
<reference evidence="7" key="1">
    <citation type="journal article" date="2015" name="PeerJ">
        <title>First genomic representation of candidate bacterial phylum KSB3 points to enhanced environmental sensing as a trigger of wastewater bulking.</title>
        <authorList>
            <person name="Sekiguchi Y."/>
            <person name="Ohashi A."/>
            <person name="Parks D.H."/>
            <person name="Yamauchi T."/>
            <person name="Tyson G.W."/>
            <person name="Hugenholtz P."/>
        </authorList>
    </citation>
    <scope>NUCLEOTIDE SEQUENCE [LARGE SCALE GENOMIC DNA]</scope>
</reference>
<dbReference type="HOGENOM" id="CLU_378412_0_0_0"/>
<organism evidence="7">
    <name type="scientific">Vecturithrix granuli</name>
    <dbReference type="NCBI Taxonomy" id="1499967"/>
    <lineage>
        <taxon>Bacteria</taxon>
        <taxon>Candidatus Moduliflexota</taxon>
        <taxon>Candidatus Vecturitrichia</taxon>
        <taxon>Candidatus Vecturitrichales</taxon>
        <taxon>Candidatus Vecturitrichaceae</taxon>
        <taxon>Candidatus Vecturithrix</taxon>
    </lineage>
</organism>
<keyword evidence="4" id="KW-0812">Transmembrane</keyword>
<dbReference type="SUPFAM" id="SSF58104">
    <property type="entry name" value="Methyl-accepting chemotaxis protein (MCP) signaling domain"/>
    <property type="match status" value="2"/>
</dbReference>
<dbReference type="PANTHER" id="PTHR32089">
    <property type="entry name" value="METHYL-ACCEPTING CHEMOTAXIS PROTEIN MCPB"/>
    <property type="match status" value="1"/>
</dbReference>
<sequence>MHVFTSAPSISRRFSLSMISVITIIIFGFTLAFLFYQNQCYKAELQERLTLASKLAEMSLSSPLWYYNYDFLEDFLRALFLDKVIVFASIVVDDEVIVENVREGLEQTDWSLLESSPGVVTQATEIQYENKPLGYIRIAASKASLVQKLLTNIVSTTVLALLLILAILITSILVTKRYITRPLANMMGIAAKISNGEVDAHLGAGSHFQITQNDELGILARGFQGMIGYLQQMVSIATQISFGDVEHDFAPRTEHDVLGLAFQRMIAYLQQVAQIATLIAQGNLCQRPELRSVNDRFGNALSHMTKGLITLIANIRMASEHVSSLSTQVFNGSSKNAAALEGIGDSARETSTAMLHVSGKSDVVREHTEKLSRSVEETSSFLIQMSSSIRQVAENSQNLSQFADKTSSTMANIVASLKRMREQMERSKHLSETTMQDALAGQESVKHMIASMTVIADITQTITSSILRMNDHSQEITRILDVINDVAEQTSLLALNASIISAQAGSQGKGFAVVAEEIKELAIRTRTATKEIADIVKTVRRNSSEAVEAIRQGQREVENGGVVAQNAGEAMQKIRQSAMNSAAVVTEIDEFMGQQTTLHTGIAESFTGVSLMINEIARAIHEQELQTERLTTVVENMRDLSAQVLDVTCEQQQDTSQVAELMQGVLSLVEQNYQTVFQLLETADELANQANVLNEHVTRFRIPEL</sequence>
<dbReference type="PRINTS" id="PR00260">
    <property type="entry name" value="CHEMTRNSDUCR"/>
</dbReference>
<keyword evidence="4" id="KW-0472">Membrane</keyword>
<dbReference type="CDD" id="cd06225">
    <property type="entry name" value="HAMP"/>
    <property type="match status" value="1"/>
</dbReference>
<dbReference type="GO" id="GO:0004888">
    <property type="term" value="F:transmembrane signaling receptor activity"/>
    <property type="evidence" value="ECO:0007669"/>
    <property type="project" value="InterPro"/>
</dbReference>
<dbReference type="PANTHER" id="PTHR32089:SF112">
    <property type="entry name" value="LYSOZYME-LIKE PROTEIN-RELATED"/>
    <property type="match status" value="1"/>
</dbReference>
<comment type="similarity">
    <text evidence="2">Belongs to the methyl-accepting chemotaxis (MCP) protein family.</text>
</comment>
<dbReference type="Proteomes" id="UP000030661">
    <property type="component" value="Unassembled WGS sequence"/>
</dbReference>